<dbReference type="InterPro" id="IPR020814">
    <property type="entry name" value="Ribosomal_S6_plastid/chlpt"/>
</dbReference>
<evidence type="ECO:0000256" key="6">
    <source>
        <dbReference type="HAMAP-Rule" id="MF_00360"/>
    </source>
</evidence>
<reference evidence="8" key="1">
    <citation type="journal article" date="2019" name="Int. J. Syst. Evol. Microbiol.">
        <title>The Global Catalogue of Microorganisms (GCM) 10K type strain sequencing project: providing services to taxonomists for standard genome sequencing and annotation.</title>
        <authorList>
            <consortium name="The Broad Institute Genomics Platform"/>
            <consortium name="The Broad Institute Genome Sequencing Center for Infectious Disease"/>
            <person name="Wu L."/>
            <person name="Ma J."/>
        </authorList>
    </citation>
    <scope>NUCLEOTIDE SEQUENCE [LARGE SCALE GENOMIC DNA]</scope>
    <source>
        <strain evidence="8">CGMCC 1.12966</strain>
    </source>
</reference>
<name>A0ABQ3HWF8_9SPHI</name>
<evidence type="ECO:0000256" key="3">
    <source>
        <dbReference type="ARBA" id="ARBA00023274"/>
    </source>
</evidence>
<keyword evidence="6" id="KW-0694">RNA-binding</keyword>
<keyword evidence="3 6" id="KW-0687">Ribonucleoprotein</keyword>
<evidence type="ECO:0000256" key="5">
    <source>
        <dbReference type="ARBA" id="ARBA00035294"/>
    </source>
</evidence>
<dbReference type="PANTHER" id="PTHR21011:SF1">
    <property type="entry name" value="SMALL RIBOSOMAL SUBUNIT PROTEIN BS6M"/>
    <property type="match status" value="1"/>
</dbReference>
<dbReference type="NCBIfam" id="TIGR00166">
    <property type="entry name" value="S6"/>
    <property type="match status" value="1"/>
</dbReference>
<dbReference type="HAMAP" id="MF_00360">
    <property type="entry name" value="Ribosomal_bS6"/>
    <property type="match status" value="1"/>
</dbReference>
<evidence type="ECO:0000313" key="7">
    <source>
        <dbReference type="EMBL" id="GHE34232.1"/>
    </source>
</evidence>
<keyword evidence="8" id="KW-1185">Reference proteome</keyword>
<proteinExistence type="inferred from homology"/>
<dbReference type="InterPro" id="IPR035980">
    <property type="entry name" value="Ribosomal_bS6_sf"/>
</dbReference>
<organism evidence="7 8">
    <name type="scientific">Sphingobacterium griseoflavum</name>
    <dbReference type="NCBI Taxonomy" id="1474952"/>
    <lineage>
        <taxon>Bacteria</taxon>
        <taxon>Pseudomonadati</taxon>
        <taxon>Bacteroidota</taxon>
        <taxon>Sphingobacteriia</taxon>
        <taxon>Sphingobacteriales</taxon>
        <taxon>Sphingobacteriaceae</taxon>
        <taxon>Sphingobacterium</taxon>
    </lineage>
</organism>
<dbReference type="SUPFAM" id="SSF54995">
    <property type="entry name" value="Ribosomal protein S6"/>
    <property type="match status" value="1"/>
</dbReference>
<dbReference type="InterPro" id="IPR014717">
    <property type="entry name" value="Transl_elong_EF1B/ribsomal_bS6"/>
</dbReference>
<comment type="caution">
    <text evidence="7">The sequence shown here is derived from an EMBL/GenBank/DDBJ whole genome shotgun (WGS) entry which is preliminary data.</text>
</comment>
<dbReference type="InterPro" id="IPR000529">
    <property type="entry name" value="Ribosomal_bS6"/>
</dbReference>
<accession>A0ABQ3HWF8</accession>
<dbReference type="PANTHER" id="PTHR21011">
    <property type="entry name" value="MITOCHONDRIAL 28S RIBOSOMAL PROTEIN S6"/>
    <property type="match status" value="1"/>
</dbReference>
<dbReference type="EMBL" id="BNAF01000005">
    <property type="protein sequence ID" value="GHE34232.1"/>
    <property type="molecule type" value="Genomic_DNA"/>
</dbReference>
<dbReference type="Proteomes" id="UP000620550">
    <property type="component" value="Unassembled WGS sequence"/>
</dbReference>
<keyword evidence="2 6" id="KW-0689">Ribosomal protein</keyword>
<protein>
    <recommendedName>
        <fullName evidence="5 6">Small ribosomal subunit protein bS6</fullName>
    </recommendedName>
</protein>
<gene>
    <name evidence="6" type="primary">rpsF</name>
    <name evidence="7" type="ORF">GCM10017764_16960</name>
</gene>
<evidence type="ECO:0000256" key="2">
    <source>
        <dbReference type="ARBA" id="ARBA00022980"/>
    </source>
</evidence>
<dbReference type="Gene3D" id="3.30.70.60">
    <property type="match status" value="1"/>
</dbReference>
<keyword evidence="6" id="KW-0699">rRNA-binding</keyword>
<dbReference type="Pfam" id="PF01250">
    <property type="entry name" value="Ribosomal_S6"/>
    <property type="match status" value="1"/>
</dbReference>
<evidence type="ECO:0000313" key="8">
    <source>
        <dbReference type="Proteomes" id="UP000620550"/>
    </source>
</evidence>
<evidence type="ECO:0000256" key="4">
    <source>
        <dbReference type="ARBA" id="ARBA00035104"/>
    </source>
</evidence>
<evidence type="ECO:0000256" key="1">
    <source>
        <dbReference type="ARBA" id="ARBA00009512"/>
    </source>
</evidence>
<sequence>MVLYANIFFTNLQKIQIKYIPLHFRKCGEYHLINKSIKMQQYESVIILTPLLSEEAAKETIAKFKAVLTEGGAEIVAEDNWGLKKLAYPIQKKTTGFYHLTEFKAPGELIQKLELEYKRDERVMRFLTIALDKHALAYNEKKRSGAFNKKTETKTEEVAN</sequence>
<comment type="function">
    <text evidence="4 6">Binds together with bS18 to 16S ribosomal RNA.</text>
</comment>
<comment type="similarity">
    <text evidence="1 6">Belongs to the bacterial ribosomal protein bS6 family.</text>
</comment>
<dbReference type="CDD" id="cd00473">
    <property type="entry name" value="bS6"/>
    <property type="match status" value="1"/>
</dbReference>